<reference evidence="1" key="1">
    <citation type="submission" date="2021-01" db="EMBL/GenBank/DDBJ databases">
        <authorList>
            <person name="Corre E."/>
            <person name="Pelletier E."/>
            <person name="Niang G."/>
            <person name="Scheremetjew M."/>
            <person name="Finn R."/>
            <person name="Kale V."/>
            <person name="Holt S."/>
            <person name="Cochrane G."/>
            <person name="Meng A."/>
            <person name="Brown T."/>
            <person name="Cohen L."/>
        </authorList>
    </citation>
    <scope>NUCLEOTIDE SEQUENCE</scope>
    <source>
        <strain evidence="1">SAG 36.94</strain>
    </source>
</reference>
<name>A0A7S1XBS2_9RHOD</name>
<sequence length="105" mass="11710">MSTLRLRPSSPPHLTTLNKSVLPRGGVVLPVRKLFVPSDAISLSVVAFRIQTNPCQDGCWTSQQEVHLQEIPDWSSFSGALKKSLWLTLVSTNGISFFFFFSEET</sequence>
<proteinExistence type="predicted"/>
<protein>
    <submittedName>
        <fullName evidence="1">Uncharacterized protein</fullName>
    </submittedName>
</protein>
<dbReference type="AlphaFoldDB" id="A0A7S1XBS2"/>
<dbReference type="EMBL" id="HBGH01002745">
    <property type="protein sequence ID" value="CAD9226845.1"/>
    <property type="molecule type" value="Transcribed_RNA"/>
</dbReference>
<gene>
    <name evidence="1" type="ORF">CCAE0312_LOCUS1497</name>
</gene>
<accession>A0A7S1XBS2</accession>
<organism evidence="1">
    <name type="scientific">Compsopogon caeruleus</name>
    <dbReference type="NCBI Taxonomy" id="31354"/>
    <lineage>
        <taxon>Eukaryota</taxon>
        <taxon>Rhodophyta</taxon>
        <taxon>Compsopogonophyceae</taxon>
        <taxon>Compsopogonales</taxon>
        <taxon>Compsopogonaceae</taxon>
        <taxon>Compsopogon</taxon>
    </lineage>
</organism>
<evidence type="ECO:0000313" key="1">
    <source>
        <dbReference type="EMBL" id="CAD9226845.1"/>
    </source>
</evidence>